<dbReference type="AlphaFoldDB" id="A0AAN8G1A2"/>
<evidence type="ECO:0000313" key="3">
    <source>
        <dbReference type="EMBL" id="KAK5978673.1"/>
    </source>
</evidence>
<evidence type="ECO:0000259" key="2">
    <source>
        <dbReference type="Pfam" id="PF05649"/>
    </source>
</evidence>
<dbReference type="EMBL" id="WIXE01009165">
    <property type="protein sequence ID" value="KAK5978673.1"/>
    <property type="molecule type" value="Genomic_DNA"/>
</dbReference>
<gene>
    <name evidence="3" type="ORF">GCK32_012993</name>
</gene>
<sequence length="257" mass="30268">MREELLALLSQIWIVSSLSMLKVMQFIMHFELLILLPCISSLQYTNPCEKSSRTNNASDFTKLIDYLKYSVNYKVDPCEDFYQFSCGNWIANRNDTLMNWEFISPHRDMYRQYQKEQREVLNSKEQSTSDAITHARKLYQSCIRAEEEWNSTGVSGIDYVMGKIEKFGIFPMLSEEPFDEARFNAEFDFTWLLAYFNRDDTVLDVIVPDIRKDRFSPGIISFLPRKTLLSYLRDDFTQKLQMDFTEFLLRLVGSSLA</sequence>
<dbReference type="InterPro" id="IPR042089">
    <property type="entry name" value="Peptidase_M13_dom_2"/>
</dbReference>
<keyword evidence="4" id="KW-1185">Reference proteome</keyword>
<feature type="domain" description="Peptidase M13 N-terminal" evidence="2">
    <location>
        <begin position="77"/>
        <end position="226"/>
    </location>
</feature>
<proteinExistence type="inferred from homology"/>
<dbReference type="SUPFAM" id="SSF55486">
    <property type="entry name" value="Metalloproteases ('zincins'), catalytic domain"/>
    <property type="match status" value="1"/>
</dbReference>
<dbReference type="GO" id="GO:0005886">
    <property type="term" value="C:plasma membrane"/>
    <property type="evidence" value="ECO:0007669"/>
    <property type="project" value="TreeGrafter"/>
</dbReference>
<dbReference type="InterPro" id="IPR024079">
    <property type="entry name" value="MetalloPept_cat_dom_sf"/>
</dbReference>
<dbReference type="InterPro" id="IPR008753">
    <property type="entry name" value="Peptidase_M13_N"/>
</dbReference>
<dbReference type="Gene3D" id="1.10.1380.10">
    <property type="entry name" value="Neutral endopeptidase , domain2"/>
    <property type="match status" value="1"/>
</dbReference>
<organism evidence="3 4">
    <name type="scientific">Trichostrongylus colubriformis</name>
    <name type="common">Black scour worm</name>
    <dbReference type="NCBI Taxonomy" id="6319"/>
    <lineage>
        <taxon>Eukaryota</taxon>
        <taxon>Metazoa</taxon>
        <taxon>Ecdysozoa</taxon>
        <taxon>Nematoda</taxon>
        <taxon>Chromadorea</taxon>
        <taxon>Rhabditida</taxon>
        <taxon>Rhabditina</taxon>
        <taxon>Rhabditomorpha</taxon>
        <taxon>Strongyloidea</taxon>
        <taxon>Trichostrongylidae</taxon>
        <taxon>Trichostrongylus</taxon>
    </lineage>
</organism>
<comment type="similarity">
    <text evidence="1">Belongs to the peptidase M13 family.</text>
</comment>
<dbReference type="Gene3D" id="3.40.390.10">
    <property type="entry name" value="Collagenase (Catalytic Domain)"/>
    <property type="match status" value="1"/>
</dbReference>
<reference evidence="3 4" key="1">
    <citation type="submission" date="2019-10" db="EMBL/GenBank/DDBJ databases">
        <title>Assembly and Annotation for the nematode Trichostrongylus colubriformis.</title>
        <authorList>
            <person name="Martin J."/>
        </authorList>
    </citation>
    <scope>NUCLEOTIDE SEQUENCE [LARGE SCALE GENOMIC DNA]</scope>
    <source>
        <strain evidence="3">G859</strain>
        <tissue evidence="3">Whole worm</tissue>
    </source>
</reference>
<comment type="caution">
    <text evidence="3">The sequence shown here is derived from an EMBL/GenBank/DDBJ whole genome shotgun (WGS) entry which is preliminary data.</text>
</comment>
<dbReference type="Pfam" id="PF05649">
    <property type="entry name" value="Peptidase_M13_N"/>
    <property type="match status" value="1"/>
</dbReference>
<evidence type="ECO:0000313" key="4">
    <source>
        <dbReference type="Proteomes" id="UP001331761"/>
    </source>
</evidence>
<dbReference type="Proteomes" id="UP001331761">
    <property type="component" value="Unassembled WGS sequence"/>
</dbReference>
<dbReference type="InterPro" id="IPR000718">
    <property type="entry name" value="Peptidase_M13"/>
</dbReference>
<dbReference type="PANTHER" id="PTHR11733">
    <property type="entry name" value="ZINC METALLOPROTEASE FAMILY M13 NEPRILYSIN-RELATED"/>
    <property type="match status" value="1"/>
</dbReference>
<accession>A0AAN8G1A2</accession>
<dbReference type="PROSITE" id="PS51885">
    <property type="entry name" value="NEPRILYSIN"/>
    <property type="match status" value="1"/>
</dbReference>
<dbReference type="GO" id="GO:0016485">
    <property type="term" value="P:protein processing"/>
    <property type="evidence" value="ECO:0007669"/>
    <property type="project" value="TreeGrafter"/>
</dbReference>
<name>A0AAN8G1A2_TRICO</name>
<dbReference type="PANTHER" id="PTHR11733:SF133">
    <property type="entry name" value="PHOSPHATE-REGULATING NEUTRAL ENDOPEPTIDASE PHEX"/>
    <property type="match status" value="1"/>
</dbReference>
<protein>
    <recommendedName>
        <fullName evidence="2">Peptidase M13 N-terminal domain-containing protein</fullName>
    </recommendedName>
</protein>
<dbReference type="GO" id="GO:0004222">
    <property type="term" value="F:metalloendopeptidase activity"/>
    <property type="evidence" value="ECO:0007669"/>
    <property type="project" value="InterPro"/>
</dbReference>
<evidence type="ECO:0000256" key="1">
    <source>
        <dbReference type="ARBA" id="ARBA00007357"/>
    </source>
</evidence>